<feature type="region of interest" description="Disordered" evidence="4">
    <location>
        <begin position="466"/>
        <end position="499"/>
    </location>
</feature>
<dbReference type="PANTHER" id="PTHR34997:SF16">
    <property type="entry name" value="LYSM DOMAIN-CONTAINING PROTEIN"/>
    <property type="match status" value="1"/>
</dbReference>
<comment type="caution">
    <text evidence="6">The sequence shown here is derived from an EMBL/GenBank/DDBJ whole genome shotgun (WGS) entry which is preliminary data.</text>
</comment>
<protein>
    <recommendedName>
        <fullName evidence="5">LysM domain-containing protein</fullName>
    </recommendedName>
</protein>
<evidence type="ECO:0000256" key="2">
    <source>
        <dbReference type="ARBA" id="ARBA00023026"/>
    </source>
</evidence>
<dbReference type="InterPro" id="IPR012334">
    <property type="entry name" value="Pectin_lyas_fold"/>
</dbReference>
<gene>
    <name evidence="6" type="ORF">FPOA_00132</name>
</gene>
<evidence type="ECO:0000256" key="1">
    <source>
        <dbReference type="ARBA" id="ARBA00022669"/>
    </source>
</evidence>
<feature type="domain" description="LysM" evidence="5">
    <location>
        <begin position="349"/>
        <end position="398"/>
    </location>
</feature>
<dbReference type="EMBL" id="LYXU01000001">
    <property type="protein sequence ID" value="OBS26191.1"/>
    <property type="molecule type" value="Genomic_DNA"/>
</dbReference>
<dbReference type="InterPro" id="IPR036779">
    <property type="entry name" value="LysM_dom_sf"/>
</dbReference>
<keyword evidence="7" id="KW-1185">Reference proteome</keyword>
<sequence length="576" mass="63897">MYSLGLSPPSRRGTRSHPAGQSKHASTPKAPKPFEASVGLFTDDPTFDGCKDDRCRMAWAVRILDSTAVYVLGTGLYSWFYNYKQDCVKTQNCQTRAFEVEESYDLWVYNLCTKAFIEMVSPRNSTATFARDNVNGFLSSILAWLQGSKEVSGKRVFPGFQVYQADDVLEFEVSSACQTALTRRVLCDSQVDEFAERRYRGALESRNRTDSVCDAGCGESLRSWYEAVVTACKGYTLDEAVPMLLGGNMWAGYNETCLKNDAGDYCNDVISKFTRVSDYKKMPSKEMCSTCYVKRMAMMQSSSYSIFDEYYKEKLEYIYSKCGLKGPTDIPPSLIPEPEDTSLDCGTDEWYTTSGKETCNSIALKHGVSSASLFTANQYRLPNCNVGATIEPGTKLCMPPVCHRTYTLRSEEDCDTIETNSRNQLREGDVQLYNPWVGFDCVNLQSFTAVYGTILCLGPQFGQHNSSSNGTDTTTPPHQNPYTHEKIPPPNGAKIPTGTTDRCGRWRVAEKEDTCASICAIGAIDIDMLLMVNTGLVDAEVCSDKLVVGNAYCIGPNVDWNAPAKTQTTTEPVKTN</sequence>
<dbReference type="GO" id="GO:0008061">
    <property type="term" value="F:chitin binding"/>
    <property type="evidence" value="ECO:0007669"/>
    <property type="project" value="UniProtKB-KW"/>
</dbReference>
<feature type="region of interest" description="Disordered" evidence="4">
    <location>
        <begin position="1"/>
        <end position="37"/>
    </location>
</feature>
<feature type="compositionally biased region" description="Polar residues" evidence="4">
    <location>
        <begin position="466"/>
        <end position="482"/>
    </location>
</feature>
<keyword evidence="1" id="KW-0147">Chitin-binding</keyword>
<evidence type="ECO:0000256" key="3">
    <source>
        <dbReference type="ARBA" id="ARBA00044955"/>
    </source>
</evidence>
<comment type="similarity">
    <text evidence="3">Belongs to the secreted LysM effector family.</text>
</comment>
<organism evidence="6 7">
    <name type="scientific">Fusarium poae</name>
    <dbReference type="NCBI Taxonomy" id="36050"/>
    <lineage>
        <taxon>Eukaryota</taxon>
        <taxon>Fungi</taxon>
        <taxon>Dikarya</taxon>
        <taxon>Ascomycota</taxon>
        <taxon>Pezizomycotina</taxon>
        <taxon>Sordariomycetes</taxon>
        <taxon>Hypocreomycetidae</taxon>
        <taxon>Hypocreales</taxon>
        <taxon>Nectriaceae</taxon>
        <taxon>Fusarium</taxon>
    </lineage>
</organism>
<evidence type="ECO:0000313" key="6">
    <source>
        <dbReference type="EMBL" id="OBS26191.1"/>
    </source>
</evidence>
<dbReference type="PANTHER" id="PTHR34997">
    <property type="entry name" value="AM15"/>
    <property type="match status" value="1"/>
</dbReference>
<dbReference type="PROSITE" id="PS51782">
    <property type="entry name" value="LYSM"/>
    <property type="match status" value="1"/>
</dbReference>
<dbReference type="InterPro" id="IPR018392">
    <property type="entry name" value="LysM"/>
</dbReference>
<evidence type="ECO:0000259" key="5">
    <source>
        <dbReference type="PROSITE" id="PS51782"/>
    </source>
</evidence>
<proteinExistence type="inferred from homology"/>
<dbReference type="InterPro" id="IPR052210">
    <property type="entry name" value="LysM1-like"/>
</dbReference>
<accession>A0A1B8B0H7</accession>
<keyword evidence="2" id="KW-0843">Virulence</keyword>
<reference evidence="6 7" key="1">
    <citation type="submission" date="2016-06" db="EMBL/GenBank/DDBJ databases">
        <title>Living apart together: crosstalk between the core and supernumerary genomes in a fungal plant pathogen.</title>
        <authorList>
            <person name="Vanheule A."/>
            <person name="Audenaert K."/>
            <person name="Warris S."/>
            <person name="Van De Geest H."/>
            <person name="Schijlen E."/>
            <person name="Hofte M."/>
            <person name="De Saeger S."/>
            <person name="Haesaert G."/>
            <person name="Waalwijk C."/>
            <person name="Van Der Lee T."/>
        </authorList>
    </citation>
    <scope>NUCLEOTIDE SEQUENCE [LARGE SCALE GENOMIC DNA]</scope>
    <source>
        <strain evidence="6 7">2516</strain>
    </source>
</reference>
<dbReference type="CDD" id="cd00118">
    <property type="entry name" value="LysM"/>
    <property type="match status" value="1"/>
</dbReference>
<dbReference type="Gene3D" id="3.10.350.10">
    <property type="entry name" value="LysM domain"/>
    <property type="match status" value="2"/>
</dbReference>
<dbReference type="STRING" id="36050.A0A1B8B0H7"/>
<dbReference type="Pfam" id="PF01476">
    <property type="entry name" value="LysM"/>
    <property type="match status" value="1"/>
</dbReference>
<dbReference type="AlphaFoldDB" id="A0A1B8B0H7"/>
<name>A0A1B8B0H7_FUSPO</name>
<dbReference type="Proteomes" id="UP000091967">
    <property type="component" value="Unassembled WGS sequence"/>
</dbReference>
<dbReference type="Gene3D" id="2.160.20.10">
    <property type="entry name" value="Single-stranded right-handed beta-helix, Pectin lyase-like"/>
    <property type="match status" value="1"/>
</dbReference>
<evidence type="ECO:0000313" key="7">
    <source>
        <dbReference type="Proteomes" id="UP000091967"/>
    </source>
</evidence>
<dbReference type="OMA" id="ATMYYIN"/>
<evidence type="ECO:0000256" key="4">
    <source>
        <dbReference type="SAM" id="MobiDB-lite"/>
    </source>
</evidence>